<dbReference type="InterPro" id="IPR013155">
    <property type="entry name" value="M/V/L/I-tRNA-synth_anticd-bd"/>
</dbReference>
<comment type="catalytic activity">
    <reaction evidence="14 15">
        <text>tRNA(Ile) + L-isoleucine + ATP = L-isoleucyl-tRNA(Ile) + AMP + diphosphate</text>
        <dbReference type="Rhea" id="RHEA:11060"/>
        <dbReference type="Rhea" id="RHEA-COMP:9666"/>
        <dbReference type="Rhea" id="RHEA-COMP:9695"/>
        <dbReference type="ChEBI" id="CHEBI:30616"/>
        <dbReference type="ChEBI" id="CHEBI:33019"/>
        <dbReference type="ChEBI" id="CHEBI:58045"/>
        <dbReference type="ChEBI" id="CHEBI:78442"/>
        <dbReference type="ChEBI" id="CHEBI:78528"/>
        <dbReference type="ChEBI" id="CHEBI:456215"/>
        <dbReference type="EC" id="6.1.1.5"/>
    </reaction>
</comment>
<keyword evidence="7 15" id="KW-0479">Metal-binding</keyword>
<dbReference type="InterPro" id="IPR002300">
    <property type="entry name" value="aa-tRNA-synth_Ia"/>
</dbReference>
<comment type="similarity">
    <text evidence="3 15">Belongs to the class-I aminoacyl-tRNA synthetase family. IleS type 2 subfamily.</text>
</comment>
<dbReference type="GO" id="GO:0008270">
    <property type="term" value="F:zinc ion binding"/>
    <property type="evidence" value="ECO:0007669"/>
    <property type="project" value="UniProtKB-UniRule"/>
</dbReference>
<dbReference type="GO" id="GO:0005524">
    <property type="term" value="F:ATP binding"/>
    <property type="evidence" value="ECO:0007669"/>
    <property type="project" value="UniProtKB-UniRule"/>
</dbReference>
<dbReference type="EMBL" id="MFKW01000071">
    <property type="protein sequence ID" value="OGG49568.1"/>
    <property type="molecule type" value="Genomic_DNA"/>
</dbReference>
<dbReference type="GO" id="GO:0004822">
    <property type="term" value="F:isoleucine-tRNA ligase activity"/>
    <property type="evidence" value="ECO:0007669"/>
    <property type="project" value="UniProtKB-UniRule"/>
</dbReference>
<dbReference type="InterPro" id="IPR014729">
    <property type="entry name" value="Rossmann-like_a/b/a_fold"/>
</dbReference>
<evidence type="ECO:0000313" key="18">
    <source>
        <dbReference type="EMBL" id="OGG49568.1"/>
    </source>
</evidence>
<comment type="subunit">
    <text evidence="4 15">Monomer.</text>
</comment>
<name>A0A1F6CKH5_9BACT</name>
<evidence type="ECO:0000256" key="15">
    <source>
        <dbReference type="HAMAP-Rule" id="MF_02003"/>
    </source>
</evidence>
<feature type="short sequence motif" description="'HIGH' region" evidence="15">
    <location>
        <begin position="47"/>
        <end position="57"/>
    </location>
</feature>
<evidence type="ECO:0000313" key="19">
    <source>
        <dbReference type="Proteomes" id="UP000176445"/>
    </source>
</evidence>
<keyword evidence="5 15" id="KW-0963">Cytoplasm</keyword>
<dbReference type="InterPro" id="IPR009008">
    <property type="entry name" value="Val/Leu/Ile-tRNA-synth_edit"/>
</dbReference>
<dbReference type="NCBIfam" id="TIGR00392">
    <property type="entry name" value="ileS"/>
    <property type="match status" value="1"/>
</dbReference>
<dbReference type="GO" id="GO:0006428">
    <property type="term" value="P:isoleucyl-tRNA aminoacylation"/>
    <property type="evidence" value="ECO:0007669"/>
    <property type="project" value="UniProtKB-UniRule"/>
</dbReference>
<evidence type="ECO:0000256" key="1">
    <source>
        <dbReference type="ARBA" id="ARBA00001947"/>
    </source>
</evidence>
<dbReference type="Gene3D" id="1.10.730.10">
    <property type="entry name" value="Isoleucyl-tRNA Synthetase, Domain 1"/>
    <property type="match status" value="1"/>
</dbReference>
<dbReference type="FunFam" id="3.40.50.620:FF:000075">
    <property type="entry name" value="Isoleucine--tRNA ligase"/>
    <property type="match status" value="1"/>
</dbReference>
<dbReference type="InterPro" id="IPR001412">
    <property type="entry name" value="aa-tRNA-synth_I_CS"/>
</dbReference>
<keyword evidence="8 15" id="KW-0547">Nucleotide-binding</keyword>
<evidence type="ECO:0000256" key="5">
    <source>
        <dbReference type="ARBA" id="ARBA00022490"/>
    </source>
</evidence>
<protein>
    <recommendedName>
        <fullName evidence="15">Isoleucine--tRNA ligase</fullName>
        <ecNumber evidence="15">6.1.1.5</ecNumber>
    </recommendedName>
    <alternativeName>
        <fullName evidence="15">Isoleucyl-tRNA synthetase</fullName>
        <shortName evidence="15">IleRS</shortName>
    </alternativeName>
</protein>
<dbReference type="Gene3D" id="3.40.50.620">
    <property type="entry name" value="HUPs"/>
    <property type="match status" value="2"/>
</dbReference>
<evidence type="ECO:0000256" key="9">
    <source>
        <dbReference type="ARBA" id="ARBA00022833"/>
    </source>
</evidence>
<comment type="subcellular location">
    <subcellularLocation>
        <location evidence="2 15">Cytoplasm</location>
    </subcellularLocation>
</comment>
<dbReference type="PANTHER" id="PTHR42780">
    <property type="entry name" value="SOLEUCYL-TRNA SYNTHETASE"/>
    <property type="match status" value="1"/>
</dbReference>
<dbReference type="GO" id="GO:0002161">
    <property type="term" value="F:aminoacyl-tRNA deacylase activity"/>
    <property type="evidence" value="ECO:0007669"/>
    <property type="project" value="InterPro"/>
</dbReference>
<keyword evidence="12 15" id="KW-0030">Aminoacyl-tRNA synthetase</keyword>
<dbReference type="SUPFAM" id="SSF50677">
    <property type="entry name" value="ValRS/IleRS/LeuRS editing domain"/>
    <property type="match status" value="1"/>
</dbReference>
<comment type="domain">
    <text evidence="15">IleRS has two distinct active sites: one for aminoacylation and one for editing. The misactivated valine is translocated from the active site to the editing site, which sterically excludes the correctly activated isoleucine. The single editing site contains two valyl binding pockets, one specific for each substrate (Val-AMP or Val-tRNA(Ile)).</text>
</comment>
<feature type="domain" description="Aminoacyl-tRNA synthetase class Ia" evidence="16">
    <location>
        <begin position="18"/>
        <end position="642"/>
    </location>
</feature>
<evidence type="ECO:0000256" key="10">
    <source>
        <dbReference type="ARBA" id="ARBA00022840"/>
    </source>
</evidence>
<dbReference type="InterPro" id="IPR033709">
    <property type="entry name" value="Anticodon_Ile_ABEc"/>
</dbReference>
<keyword evidence="11 15" id="KW-0648">Protein biosynthesis</keyword>
<evidence type="ECO:0000256" key="6">
    <source>
        <dbReference type="ARBA" id="ARBA00022598"/>
    </source>
</evidence>
<gene>
    <name evidence="15" type="primary">ileS</name>
    <name evidence="18" type="ORF">A2704_07125</name>
</gene>
<keyword evidence="10 15" id="KW-0067">ATP-binding</keyword>
<dbReference type="InterPro" id="IPR002301">
    <property type="entry name" value="Ile-tRNA-ligase"/>
</dbReference>
<dbReference type="GO" id="GO:0000049">
    <property type="term" value="F:tRNA binding"/>
    <property type="evidence" value="ECO:0007669"/>
    <property type="project" value="InterPro"/>
</dbReference>
<reference evidence="18 19" key="1">
    <citation type="journal article" date="2016" name="Nat. Commun.">
        <title>Thousands of microbial genomes shed light on interconnected biogeochemical processes in an aquifer system.</title>
        <authorList>
            <person name="Anantharaman K."/>
            <person name="Brown C.T."/>
            <person name="Hug L.A."/>
            <person name="Sharon I."/>
            <person name="Castelle C.J."/>
            <person name="Probst A.J."/>
            <person name="Thomas B.C."/>
            <person name="Singh A."/>
            <person name="Wilkins M.J."/>
            <person name="Karaoz U."/>
            <person name="Brodie E.L."/>
            <person name="Williams K.H."/>
            <person name="Hubbard S.S."/>
            <person name="Banfield J.F."/>
        </authorList>
    </citation>
    <scope>NUCLEOTIDE SEQUENCE [LARGE SCALE GENOMIC DNA]</scope>
</reference>
<keyword evidence="9 15" id="KW-0862">Zinc</keyword>
<evidence type="ECO:0000256" key="14">
    <source>
        <dbReference type="ARBA" id="ARBA00048359"/>
    </source>
</evidence>
<feature type="short sequence motif" description="'KMSKS' region" evidence="15">
    <location>
        <begin position="603"/>
        <end position="607"/>
    </location>
</feature>
<dbReference type="InterPro" id="IPR023586">
    <property type="entry name" value="Ile-tRNA-ligase_type2"/>
</dbReference>
<comment type="caution">
    <text evidence="18">The sequence shown here is derived from an EMBL/GenBank/DDBJ whole genome shotgun (WGS) entry which is preliminary data.</text>
</comment>
<evidence type="ECO:0000256" key="7">
    <source>
        <dbReference type="ARBA" id="ARBA00022723"/>
    </source>
</evidence>
<dbReference type="PROSITE" id="PS00178">
    <property type="entry name" value="AA_TRNA_LIGASE_I"/>
    <property type="match status" value="1"/>
</dbReference>
<dbReference type="HAMAP" id="MF_02003">
    <property type="entry name" value="Ile_tRNA_synth_type2"/>
    <property type="match status" value="1"/>
</dbReference>
<dbReference type="PANTHER" id="PTHR42780:SF1">
    <property type="entry name" value="ISOLEUCINE--TRNA LIGASE, CYTOPLASMIC"/>
    <property type="match status" value="1"/>
</dbReference>
<evidence type="ECO:0000259" key="17">
    <source>
        <dbReference type="Pfam" id="PF08264"/>
    </source>
</evidence>
<dbReference type="SUPFAM" id="SSF52374">
    <property type="entry name" value="Nucleotidylyl transferase"/>
    <property type="match status" value="1"/>
</dbReference>
<evidence type="ECO:0000256" key="3">
    <source>
        <dbReference type="ARBA" id="ARBA00007078"/>
    </source>
</evidence>
<dbReference type="InterPro" id="IPR009080">
    <property type="entry name" value="tRNAsynth_Ia_anticodon-bd"/>
</dbReference>
<dbReference type="FunFam" id="3.40.50.620:FF:000063">
    <property type="entry name" value="Isoleucine--tRNA ligase"/>
    <property type="match status" value="1"/>
</dbReference>
<evidence type="ECO:0000256" key="13">
    <source>
        <dbReference type="ARBA" id="ARBA00025217"/>
    </source>
</evidence>
<keyword evidence="6 15" id="KW-0436">Ligase</keyword>
<comment type="function">
    <text evidence="13 15">Catalyzes the attachment of isoleucine to tRNA(Ile). As IleRS can inadvertently accommodate and process structurally similar amino acids such as valine, to avoid such errors it has two additional distinct tRNA(Ile)-dependent editing activities. One activity is designated as 'pretransfer' editing and involves the hydrolysis of activated Val-AMP. The other activity is designated 'posttransfer' editing and involves deacylation of mischarged Val-tRNA(Ile).</text>
</comment>
<dbReference type="CDD" id="cd00818">
    <property type="entry name" value="IleRS_core"/>
    <property type="match status" value="1"/>
</dbReference>
<dbReference type="GO" id="GO:0005737">
    <property type="term" value="C:cytoplasm"/>
    <property type="evidence" value="ECO:0007669"/>
    <property type="project" value="UniProtKB-SubCell"/>
</dbReference>
<evidence type="ECO:0000259" key="16">
    <source>
        <dbReference type="Pfam" id="PF00133"/>
    </source>
</evidence>
<comment type="cofactor">
    <cofactor evidence="1 15">
        <name>Zn(2+)</name>
        <dbReference type="ChEBI" id="CHEBI:29105"/>
    </cofactor>
</comment>
<proteinExistence type="inferred from homology"/>
<feature type="binding site" evidence="15">
    <location>
        <position position="606"/>
    </location>
    <ligand>
        <name>ATP</name>
        <dbReference type="ChEBI" id="CHEBI:30616"/>
    </ligand>
</feature>
<dbReference type="SUPFAM" id="SSF47323">
    <property type="entry name" value="Anticodon-binding domain of a subclass of class I aminoacyl-tRNA synthetases"/>
    <property type="match status" value="1"/>
</dbReference>
<dbReference type="Pfam" id="PF00133">
    <property type="entry name" value="tRNA-synt_1"/>
    <property type="match status" value="1"/>
</dbReference>
<feature type="domain" description="Methionyl/Valyl/Leucyl/Isoleucyl-tRNA synthetase anticodon-binding" evidence="17">
    <location>
        <begin position="684"/>
        <end position="841"/>
    </location>
</feature>
<accession>A0A1F6CKH5</accession>
<dbReference type="EC" id="6.1.1.5" evidence="15"/>
<evidence type="ECO:0000256" key="4">
    <source>
        <dbReference type="ARBA" id="ARBA00011245"/>
    </source>
</evidence>
<dbReference type="AlphaFoldDB" id="A0A1F6CKH5"/>
<organism evidence="18 19">
    <name type="scientific">Candidatus Kaiserbacteria bacterium RIFCSPHIGHO2_01_FULL_54_36b</name>
    <dbReference type="NCBI Taxonomy" id="1798483"/>
    <lineage>
        <taxon>Bacteria</taxon>
        <taxon>Candidatus Kaiseribacteriota</taxon>
    </lineage>
</organism>
<dbReference type="PRINTS" id="PR00984">
    <property type="entry name" value="TRNASYNTHILE"/>
</dbReference>
<dbReference type="CDD" id="cd07961">
    <property type="entry name" value="Anticodon_Ia_Ile_ABEc"/>
    <property type="match status" value="1"/>
</dbReference>
<evidence type="ECO:0000256" key="12">
    <source>
        <dbReference type="ARBA" id="ARBA00023146"/>
    </source>
</evidence>
<evidence type="ECO:0000256" key="8">
    <source>
        <dbReference type="ARBA" id="ARBA00022741"/>
    </source>
</evidence>
<evidence type="ECO:0000256" key="11">
    <source>
        <dbReference type="ARBA" id="ARBA00022917"/>
    </source>
</evidence>
<dbReference type="Proteomes" id="UP000176445">
    <property type="component" value="Unassembled WGS sequence"/>
</dbReference>
<evidence type="ECO:0000256" key="2">
    <source>
        <dbReference type="ARBA" id="ARBA00004496"/>
    </source>
</evidence>
<dbReference type="Pfam" id="PF08264">
    <property type="entry name" value="Anticodon_1"/>
    <property type="match status" value="1"/>
</dbReference>
<sequence>MAENQQKSEAAAREEATLAFWQEHDIFKKSVEKEVSKGEYVFYDGPPFATGLPHYGHIVASVIKDVVPRFWTMRGYSVPRVWGWDCHGLPIENIVEKELGFKHKKDIVSMGVEKFNEMCRARVLAYASEWEKIIPRIGRWADMEHAFRTMDKPFMESVWWVFKQIYDKGLVYEDYRSMHICPRCETTLSQQEVSEGYKDVKDISVTVKFELVDEPGTYFLAWTTTPWTLPGNVALAVGPDIEYVKVESPEAGTVWVSKDWQMKVASNAKILEKKTGNQLVGTKYRPPFDYYINDTTLKSRENGWKVYAADFVTVDAGTGIAHEAPAFGADDWELAKKENLPFVQHVNMDGTMKPEVKDFAGMEVKPRSDDDRERLGTDIAVLKYLQDHGTFFSKENITHSYPHCWRCDTPLLNYATSSWFVSVTKIKDDLLRNAKNVSWSPEHIKEGRFGKWLEGARDWSISRQRFWASVIPIWRCEKCKKQRVFGSASELEEASGRKVDDLHKHIVDEITVLCECGSTMRRIPDVLDTWFDSGSMPYGEKHYPFENKERFDATFPAQFIAEGLDQTRAWFYYLHVLGGALFNKNAFQHVIVNGIVLAEDGKKMSKKLQNYPDPMEIVEKYGADALRLYLLSSPVMQAENLSFSESGVDEIAKKNIGRLGNVLTFWKLYDDGTPRDWKSEHILDRWIVARLDEFVIETTRGYEKYQLDSAARPLPKFIDDLSVWYLRRSRDRFKEETPDKRAALATLRYVLHRLSLTMAPAMPFFAEHLFQAVREGEDEESVHLATWPEVSVRTGFLARLFGGANKDEELLKTMEAARAIVTKALEARDAAKIKVRQPLQKLTVNSKELAGKDEEAFLQVIREEVNVKEIEMGKEIALDTHITSALKDEGIVRDTVRLVQEARKVAKLHHSEQGTVSVQIPEEHKPVVEKYLEQIEKDTNTKISLQ</sequence>